<name>A0A2M7V5W4_9BACT</name>
<accession>A0A2M7V5W4</accession>
<evidence type="ECO:0000313" key="2">
    <source>
        <dbReference type="Proteomes" id="UP000228750"/>
    </source>
</evidence>
<sequence length="81" mass="8949">MTIKKENARLIDGCVAVAGGTDRANFEEGDLVTVSDYCCLAHPADVEQTNWETKRCIPHPSGNAQYEYNLNKKDLMDKMGG</sequence>
<dbReference type="AlphaFoldDB" id="A0A2M7V5W4"/>
<dbReference type="EMBL" id="PFPJ01000028">
    <property type="protein sequence ID" value="PIZ93990.1"/>
    <property type="molecule type" value="Genomic_DNA"/>
</dbReference>
<comment type="caution">
    <text evidence="1">The sequence shown here is derived from an EMBL/GenBank/DDBJ whole genome shotgun (WGS) entry which is preliminary data.</text>
</comment>
<organism evidence="1 2">
    <name type="scientific">Candidatus Magasanikbacteria bacterium CG_4_10_14_0_2_um_filter_41_10</name>
    <dbReference type="NCBI Taxonomy" id="1974638"/>
    <lineage>
        <taxon>Bacteria</taxon>
        <taxon>Candidatus Magasanikiibacteriota</taxon>
    </lineage>
</organism>
<gene>
    <name evidence="1" type="ORF">COX82_01580</name>
</gene>
<reference evidence="2" key="1">
    <citation type="submission" date="2017-09" db="EMBL/GenBank/DDBJ databases">
        <title>Depth-based differentiation of microbial function through sediment-hosted aquifers and enrichment of novel symbionts in the deep terrestrial subsurface.</title>
        <authorList>
            <person name="Probst A.J."/>
            <person name="Ladd B."/>
            <person name="Jarett J.K."/>
            <person name="Geller-Mcgrath D.E."/>
            <person name="Sieber C.M.K."/>
            <person name="Emerson J.B."/>
            <person name="Anantharaman K."/>
            <person name="Thomas B.C."/>
            <person name="Malmstrom R."/>
            <person name="Stieglmeier M."/>
            <person name="Klingl A."/>
            <person name="Woyke T."/>
            <person name="Ryan C.M."/>
            <person name="Banfield J.F."/>
        </authorList>
    </citation>
    <scope>NUCLEOTIDE SEQUENCE [LARGE SCALE GENOMIC DNA]</scope>
</reference>
<proteinExistence type="predicted"/>
<evidence type="ECO:0000313" key="1">
    <source>
        <dbReference type="EMBL" id="PIZ93990.1"/>
    </source>
</evidence>
<dbReference type="Proteomes" id="UP000228750">
    <property type="component" value="Unassembled WGS sequence"/>
</dbReference>
<protein>
    <submittedName>
        <fullName evidence="1">Uncharacterized protein</fullName>
    </submittedName>
</protein>